<dbReference type="PANTHER" id="PTHR33735:SF26">
    <property type="entry name" value="PTERIN-BINDING DOMAIN-CONTAINING PROTEIN"/>
    <property type="match status" value="1"/>
</dbReference>
<proteinExistence type="predicted"/>
<evidence type="ECO:0000256" key="1">
    <source>
        <dbReference type="SAM" id="Coils"/>
    </source>
</evidence>
<organism evidence="2 3">
    <name type="scientific">Rehmannia glutinosa</name>
    <name type="common">Chinese foxglove</name>
    <dbReference type="NCBI Taxonomy" id="99300"/>
    <lineage>
        <taxon>Eukaryota</taxon>
        <taxon>Viridiplantae</taxon>
        <taxon>Streptophyta</taxon>
        <taxon>Embryophyta</taxon>
        <taxon>Tracheophyta</taxon>
        <taxon>Spermatophyta</taxon>
        <taxon>Magnoliopsida</taxon>
        <taxon>eudicotyledons</taxon>
        <taxon>Gunneridae</taxon>
        <taxon>Pentapetalae</taxon>
        <taxon>asterids</taxon>
        <taxon>lamiids</taxon>
        <taxon>Lamiales</taxon>
        <taxon>Orobanchaceae</taxon>
        <taxon>Rehmannieae</taxon>
        <taxon>Rehmannia</taxon>
    </lineage>
</organism>
<gene>
    <name evidence="2" type="ORF">DH2020_028590</name>
</gene>
<reference evidence="2 3" key="1">
    <citation type="journal article" date="2021" name="Comput. Struct. Biotechnol. J.">
        <title>De novo genome assembly of the potent medicinal plant Rehmannia glutinosa using nanopore technology.</title>
        <authorList>
            <person name="Ma L."/>
            <person name="Dong C."/>
            <person name="Song C."/>
            <person name="Wang X."/>
            <person name="Zheng X."/>
            <person name="Niu Y."/>
            <person name="Chen S."/>
            <person name="Feng W."/>
        </authorList>
    </citation>
    <scope>NUCLEOTIDE SEQUENCE [LARGE SCALE GENOMIC DNA]</scope>
    <source>
        <strain evidence="2">DH-2019</strain>
    </source>
</reference>
<dbReference type="EMBL" id="JABTTQ020000822">
    <property type="protein sequence ID" value="KAK6137664.1"/>
    <property type="molecule type" value="Genomic_DNA"/>
</dbReference>
<feature type="coiled-coil region" evidence="1">
    <location>
        <begin position="135"/>
        <end position="165"/>
    </location>
</feature>
<protein>
    <submittedName>
        <fullName evidence="2">Uncharacterized protein</fullName>
    </submittedName>
</protein>
<accession>A0ABR0VRW8</accession>
<keyword evidence="1" id="KW-0175">Coiled coil</keyword>
<name>A0ABR0VRW8_REHGL</name>
<evidence type="ECO:0000313" key="2">
    <source>
        <dbReference type="EMBL" id="KAK6137664.1"/>
    </source>
</evidence>
<keyword evidence="3" id="KW-1185">Reference proteome</keyword>
<comment type="caution">
    <text evidence="2">The sequence shown here is derived from an EMBL/GenBank/DDBJ whole genome shotgun (WGS) entry which is preliminary data.</text>
</comment>
<dbReference type="Proteomes" id="UP001318860">
    <property type="component" value="Unassembled WGS sequence"/>
</dbReference>
<evidence type="ECO:0000313" key="3">
    <source>
        <dbReference type="Proteomes" id="UP001318860"/>
    </source>
</evidence>
<dbReference type="PANTHER" id="PTHR33735">
    <property type="entry name" value="EXPRESSED PROTEIN"/>
    <property type="match status" value="1"/>
</dbReference>
<sequence length="173" mass="18388">MAASSSTACATTIFSSHKLKKITNIKNDGQVDLVIRKASPEVAGDVLSTLSLPGGFGDHNEWLAGAAGLLVTVPLMVQRLLSLTKEVDMAAQTVEKIADAVGKVAEEVDKAAEDIAEALPEGGLKKMVSFVEDLAEETAKDAQKVEDLMDKVEELDDKLEDFLNKNFKGSGKA</sequence>